<evidence type="ECO:0000256" key="2">
    <source>
        <dbReference type="ARBA" id="ARBA00022676"/>
    </source>
</evidence>
<name>A0A9X2KCE6_9MICO</name>
<dbReference type="GO" id="GO:0016758">
    <property type="term" value="F:hexosyltransferase activity"/>
    <property type="evidence" value="ECO:0007669"/>
    <property type="project" value="TreeGrafter"/>
</dbReference>
<feature type="domain" description="Glycosyltransferase subfamily 4-like N-terminal" evidence="4">
    <location>
        <begin position="17"/>
        <end position="198"/>
    </location>
</feature>
<dbReference type="SUPFAM" id="SSF53756">
    <property type="entry name" value="UDP-Glycosyltransferase/glycogen phosphorylase"/>
    <property type="match status" value="1"/>
</dbReference>
<dbReference type="InterPro" id="IPR028098">
    <property type="entry name" value="Glyco_trans_4-like_N"/>
</dbReference>
<dbReference type="PANTHER" id="PTHR45947:SF3">
    <property type="entry name" value="SULFOQUINOVOSYL TRANSFERASE SQD2"/>
    <property type="match status" value="1"/>
</dbReference>
<proteinExistence type="predicted"/>
<protein>
    <recommendedName>
        <fullName evidence="1">D-inositol 3-phosphate glycosyltransferase</fullName>
    </recommendedName>
</protein>
<comment type="caution">
    <text evidence="5">The sequence shown here is derived from an EMBL/GenBank/DDBJ whole genome shotgun (WGS) entry which is preliminary data.</text>
</comment>
<dbReference type="GO" id="GO:1901137">
    <property type="term" value="P:carbohydrate derivative biosynthetic process"/>
    <property type="evidence" value="ECO:0007669"/>
    <property type="project" value="UniProtKB-ARBA"/>
</dbReference>
<sequence>MITSRIFAPEPAAAAYRLAALARALADGGDRVTVLTTRAPAADSGEPAASAGIHQASGPAPTVPIRVRRFPVLRDASGQVRGYLQYLSFDVPLAFRLLFARGVDVVVTEPPPTTGFVVRMACALRRIPYVYYAADIWSDAAESTGAPAFVVSVVRRLESWALRGARAVIAVTDGVADRARELAGHDRVTVVRNGIDTTVFTPDGPVTDGPPTAVYAGTTSEWQGADVFVRAWPRVRAAVPDARLMFLGQGSAWADLQRLARELAPDAVEFHDLVPPREAAVALRSARVGVVSLKPGQGYDFAFPTKVYAALGCGTPVVYVGPGEASAVIERDRLGRAVAYDVEATAAALIELLQRDRRDERERLSTWTNEHASIGAAAGAAARVVRDGARAGGA</sequence>
<evidence type="ECO:0000256" key="1">
    <source>
        <dbReference type="ARBA" id="ARBA00021292"/>
    </source>
</evidence>
<accession>A0A9X2KCE6</accession>
<dbReference type="Proteomes" id="UP001139722">
    <property type="component" value="Unassembled WGS sequence"/>
</dbReference>
<dbReference type="PANTHER" id="PTHR45947">
    <property type="entry name" value="SULFOQUINOVOSYL TRANSFERASE SQD2"/>
    <property type="match status" value="1"/>
</dbReference>
<dbReference type="InterPro" id="IPR050194">
    <property type="entry name" value="Glycosyltransferase_grp1"/>
</dbReference>
<evidence type="ECO:0000259" key="4">
    <source>
        <dbReference type="Pfam" id="PF13439"/>
    </source>
</evidence>
<dbReference type="Pfam" id="PF13439">
    <property type="entry name" value="Glyco_transf_4"/>
    <property type="match status" value="1"/>
</dbReference>
<organism evidence="5 6">
    <name type="scientific">Agromyces terreus</name>
    <dbReference type="NCBI Taxonomy" id="424795"/>
    <lineage>
        <taxon>Bacteria</taxon>
        <taxon>Bacillati</taxon>
        <taxon>Actinomycetota</taxon>
        <taxon>Actinomycetes</taxon>
        <taxon>Micrococcales</taxon>
        <taxon>Microbacteriaceae</taxon>
        <taxon>Agromyces</taxon>
    </lineage>
</organism>
<dbReference type="CDD" id="cd03794">
    <property type="entry name" value="GT4_WbuB-like"/>
    <property type="match status" value="1"/>
</dbReference>
<evidence type="ECO:0000256" key="3">
    <source>
        <dbReference type="ARBA" id="ARBA00022679"/>
    </source>
</evidence>
<keyword evidence="3" id="KW-0808">Transferase</keyword>
<dbReference type="Gene3D" id="3.40.50.2000">
    <property type="entry name" value="Glycogen Phosphorylase B"/>
    <property type="match status" value="2"/>
</dbReference>
<dbReference type="AlphaFoldDB" id="A0A9X2KCE6"/>
<dbReference type="EMBL" id="JAMZDY010000001">
    <property type="protein sequence ID" value="MCP2371291.1"/>
    <property type="molecule type" value="Genomic_DNA"/>
</dbReference>
<dbReference type="Pfam" id="PF13692">
    <property type="entry name" value="Glyco_trans_1_4"/>
    <property type="match status" value="1"/>
</dbReference>
<gene>
    <name evidence="5" type="ORF">BJ978_001967</name>
</gene>
<reference evidence="5" key="1">
    <citation type="submission" date="2022-06" db="EMBL/GenBank/DDBJ databases">
        <title>Sequencing the genomes of 1000 actinobacteria strains.</title>
        <authorList>
            <person name="Klenk H.-P."/>
        </authorList>
    </citation>
    <scope>NUCLEOTIDE SEQUENCE</scope>
    <source>
        <strain evidence="5">DSM 22016</strain>
    </source>
</reference>
<keyword evidence="2" id="KW-0328">Glycosyltransferase</keyword>
<evidence type="ECO:0000313" key="6">
    <source>
        <dbReference type="Proteomes" id="UP001139722"/>
    </source>
</evidence>
<keyword evidence="6" id="KW-1185">Reference proteome</keyword>
<evidence type="ECO:0000313" key="5">
    <source>
        <dbReference type="EMBL" id="MCP2371291.1"/>
    </source>
</evidence>